<dbReference type="GO" id="GO:0015074">
    <property type="term" value="P:DNA integration"/>
    <property type="evidence" value="ECO:0007669"/>
    <property type="project" value="InterPro"/>
</dbReference>
<dbReference type="InterPro" id="IPR001584">
    <property type="entry name" value="Integrase_cat-core"/>
</dbReference>
<dbReference type="GO" id="GO:0003676">
    <property type="term" value="F:nucleic acid binding"/>
    <property type="evidence" value="ECO:0007669"/>
    <property type="project" value="InterPro"/>
</dbReference>
<dbReference type="Proteomes" id="UP000005204">
    <property type="component" value="Unassembled WGS sequence"/>
</dbReference>
<dbReference type="GO" id="GO:0042575">
    <property type="term" value="C:DNA polymerase complex"/>
    <property type="evidence" value="ECO:0007669"/>
    <property type="project" value="UniProtKB-ARBA"/>
</dbReference>
<dbReference type="PANTHER" id="PTHR47331">
    <property type="entry name" value="PHD-TYPE DOMAIN-CONTAINING PROTEIN"/>
    <property type="match status" value="1"/>
</dbReference>
<dbReference type="Gene3D" id="3.30.420.10">
    <property type="entry name" value="Ribonuclease H-like superfamily/Ribonuclease H"/>
    <property type="match status" value="1"/>
</dbReference>
<dbReference type="InterPro" id="IPR043502">
    <property type="entry name" value="DNA/RNA_pol_sf"/>
</dbReference>
<dbReference type="InterPro" id="IPR008042">
    <property type="entry name" value="Retrotrans_Pao"/>
</dbReference>
<reference evidence="3" key="1">
    <citation type="journal article" date="2008" name="Insect Biochem. Mol. Biol.">
        <title>The genome of a lepidopteran model insect, the silkworm Bombyx mori.</title>
        <authorList>
            <consortium name="International Silkworm Genome Consortium"/>
        </authorList>
    </citation>
    <scope>NUCLEOTIDE SEQUENCE [LARGE SCALE GENOMIC DNA]</scope>
    <source>
        <strain evidence="3">p50T</strain>
    </source>
</reference>
<keyword evidence="3" id="KW-1185">Reference proteome</keyword>
<evidence type="ECO:0000313" key="2">
    <source>
        <dbReference type="EnsemblMetazoa" id="XP_037876336.1"/>
    </source>
</evidence>
<protein>
    <recommendedName>
        <fullName evidence="1">Integrase catalytic domain-containing protein</fullName>
    </recommendedName>
</protein>
<evidence type="ECO:0000313" key="3">
    <source>
        <dbReference type="Proteomes" id="UP000005204"/>
    </source>
</evidence>
<accession>A0A8R2M796</accession>
<evidence type="ECO:0000259" key="1">
    <source>
        <dbReference type="PROSITE" id="PS50994"/>
    </source>
</evidence>
<dbReference type="SUPFAM" id="SSF56672">
    <property type="entry name" value="DNA/RNA polymerases"/>
    <property type="match status" value="1"/>
</dbReference>
<dbReference type="Gene3D" id="3.30.70.270">
    <property type="match status" value="1"/>
</dbReference>
<dbReference type="GO" id="GO:0071897">
    <property type="term" value="P:DNA biosynthetic process"/>
    <property type="evidence" value="ECO:0007669"/>
    <property type="project" value="UniProtKB-ARBA"/>
</dbReference>
<dbReference type="KEGG" id="bmor:110384866"/>
<dbReference type="Gene3D" id="3.10.10.10">
    <property type="entry name" value="HIV Type 1 Reverse Transcriptase, subunit A, domain 1"/>
    <property type="match status" value="1"/>
</dbReference>
<dbReference type="InterPro" id="IPR043128">
    <property type="entry name" value="Rev_trsase/Diguanyl_cyclase"/>
</dbReference>
<sequence length="1741" mass="198357">MDIKSLKKTRSSHKAKLTIFKTYIDSLLPSKRVNEVQAFELKARLDKILDLYNEFDSVQTDLESLVEISDDEHKEREIFENSYFGCVAFAQKMLSAASADQDAGSVTGSNINTGPSGRPNIKLPTINLPIFSGRYQEWLEYHDTYKSLIHDNTTIPKIHKFHYLRNTLKESASHIIKSLEFSAENYDIAWDLLCDRYNNDRILVNNHIQAIFNIPPIVQESSKALRSTIDSVNRNLRALKTLNLPTEHWDIIIIHMVSGKLDPGTLRDWEEKRNNLTRLPTLQDFHTFLKNRADLLETVEESSTYTKQQPSRRRHSDITHNRPKTFVVNQTQKQALFRCPVCKNNHAIYQCMKFKSMPIEMRLDRVKQLNLCTNCLRAGHDEQRCRLSSCKLCTQRHNTLLHNKNTVLAASTSSAGCVVLPTVQEQTQKESSGVTLSSTHHSQVLLSTAMVNIQDCGGQTHKVRVLLDNGSTSSFVTETLRAKLGIRSYSTSLLVQGLNNQSSKITKRCDVTISSLTNSGYTTDVNCFVVPHITQLIPTSQINCNFFSIPSRIHLADPTFSTPSEVQMLLGADIFWDVLQNNHIVLGKNKPTLIETTLGWLVTGSIQSNTKFNTNNTVHCHFLNDNELDEKLDKFFELESVPSAQQIHTKGESDCEQIFTQTTKRHPDGKFIVTIPLKGSPESLGDSKQQALIRFQSLERKFKRNAEFKEKYTNFLEEYLALGHMSENETIQNDCISYFMPHHGVLRENSLTTKLRTVFDCSAVTSTGLSFNDIQHIGPTVQDDLLSILIRFRQHKFVVTSDIEKMYRQIYVNNKQRCLQQIFWRSHPSQPIKQYKLNTVTYGTASAPYLATRCLVQLGQECTNEDVREAILHDFYVDDYISGHDDEKTLIQICKGVIQTLEGARFHLRKWLSNQPSILDDIVSENNTDELLNLNKHDYTKTLGLLWACKKDTLLFAINKISNQPNTNKRTILSTIAQVFDPLGLINPCMLQAKLILQTLWAKNITWDDQLPADVESQWHDFIKYLPEITKIEIPRRVLCNSYVKVELHAFSDASIKAYSACIYLRSVSETGNVQVHLILAKGRVAPLKQRLTIPRLELCGALLATRLTKKVVNSLRLNIDSTFFWCDSTIVLGWIKTCKLKLKQFVYNRINEITNNSDPNSWNYVPTDMNPADIGSRGLNAAQLQSSLLWWGGPHFLHQTDVQWPTQPQDVNIASLPEMKHQCHLSTDDFHCQNFNISQYFNNFSEFSKLQRIIAYVKRFISNCQYSRNKTSGPLTVTELNTALEILCKQVQRDSYCKQYSQLLNKGPLSPKDKLLKLNPFIDHAGIIRVGGRLSNSHYDYNTKHPILLDASHHITKILVTHYHKILLHAGPQLLLSTLRHKYWIVNGRNLCRNVTRNCISCLRFAGKTYQPIMGNLPLQRLQADYPFNNTAVDYAGPIMMANRKGRGCQLKKAYIAVFVCLAVRAMHIELVTDLSSKGFIAALNRFIARRGKPAVIYSDNGTNFVGACNEIVRFLKNQSNDIISYGAENEINFKFSPAYSPHFNGVAEGSVKSIKKHLTHVLSMAHLDYEEMNTVLVQIEAILNSRPLTPISSDPSDLVPLTPAHFLIGRTLTMLPAPQVDDTPVHMLSRYKRIQLLKTHFWNRYYKEYVSELQIRNKWRTNRGQPQPGEMVLIKDDRLPPNRWLLGRVTTVYPGADGVNRVADVKTTSGTLRRAWNRLCPLPVILDQKDASAPRGPVC</sequence>
<name>A0A8R2M796_BOMMO</name>
<dbReference type="InterPro" id="IPR036397">
    <property type="entry name" value="RNaseH_sf"/>
</dbReference>
<dbReference type="InterPro" id="IPR040676">
    <property type="entry name" value="DUF5641"/>
</dbReference>
<dbReference type="Pfam" id="PF05380">
    <property type="entry name" value="Peptidase_A17"/>
    <property type="match status" value="1"/>
</dbReference>
<proteinExistence type="predicted"/>
<dbReference type="InterPro" id="IPR005312">
    <property type="entry name" value="DUF1759"/>
</dbReference>
<dbReference type="EnsemblMetazoa" id="XM_038020408.1">
    <property type="protein sequence ID" value="XP_037876336.1"/>
    <property type="gene ID" value="LOC110384866"/>
</dbReference>
<reference evidence="2" key="2">
    <citation type="submission" date="2022-06" db="UniProtKB">
        <authorList>
            <consortium name="EnsemblMetazoa"/>
        </authorList>
    </citation>
    <scope>IDENTIFICATION</scope>
    <source>
        <strain evidence="2">p50T (Dazao)</strain>
    </source>
</reference>
<dbReference type="Pfam" id="PF03564">
    <property type="entry name" value="DUF1759"/>
    <property type="match status" value="1"/>
</dbReference>
<dbReference type="Gene3D" id="2.40.70.10">
    <property type="entry name" value="Acid Proteases"/>
    <property type="match status" value="1"/>
</dbReference>
<dbReference type="PANTHER" id="PTHR47331:SF1">
    <property type="entry name" value="GAG-LIKE PROTEIN"/>
    <property type="match status" value="1"/>
</dbReference>
<dbReference type="CDD" id="cd01644">
    <property type="entry name" value="RT_pepA17"/>
    <property type="match status" value="1"/>
</dbReference>
<dbReference type="InterPro" id="IPR021109">
    <property type="entry name" value="Peptidase_aspartic_dom_sf"/>
</dbReference>
<organism evidence="2 3">
    <name type="scientific">Bombyx mori</name>
    <name type="common">Silk moth</name>
    <dbReference type="NCBI Taxonomy" id="7091"/>
    <lineage>
        <taxon>Eukaryota</taxon>
        <taxon>Metazoa</taxon>
        <taxon>Ecdysozoa</taxon>
        <taxon>Arthropoda</taxon>
        <taxon>Hexapoda</taxon>
        <taxon>Insecta</taxon>
        <taxon>Pterygota</taxon>
        <taxon>Neoptera</taxon>
        <taxon>Endopterygota</taxon>
        <taxon>Lepidoptera</taxon>
        <taxon>Glossata</taxon>
        <taxon>Ditrysia</taxon>
        <taxon>Bombycoidea</taxon>
        <taxon>Bombycidae</taxon>
        <taxon>Bombycinae</taxon>
        <taxon>Bombyx</taxon>
    </lineage>
</organism>
<dbReference type="InterPro" id="IPR012337">
    <property type="entry name" value="RNaseH-like_sf"/>
</dbReference>
<dbReference type="SUPFAM" id="SSF53098">
    <property type="entry name" value="Ribonuclease H-like"/>
    <property type="match status" value="1"/>
</dbReference>
<dbReference type="PROSITE" id="PS50994">
    <property type="entry name" value="INTEGRASE"/>
    <property type="match status" value="1"/>
</dbReference>
<dbReference type="GeneID" id="110384866"/>
<dbReference type="RefSeq" id="XP_037876336.1">
    <property type="nucleotide sequence ID" value="XM_038020408.2"/>
</dbReference>
<dbReference type="Pfam" id="PF18701">
    <property type="entry name" value="DUF5641"/>
    <property type="match status" value="1"/>
</dbReference>
<dbReference type="CDD" id="cd00303">
    <property type="entry name" value="retropepsin_like"/>
    <property type="match status" value="1"/>
</dbReference>
<feature type="domain" description="Integrase catalytic" evidence="1">
    <location>
        <begin position="1424"/>
        <end position="1613"/>
    </location>
</feature>